<organism evidence="2 3">
    <name type="scientific">Batrachochytrium salamandrivorans</name>
    <dbReference type="NCBI Taxonomy" id="1357716"/>
    <lineage>
        <taxon>Eukaryota</taxon>
        <taxon>Fungi</taxon>
        <taxon>Fungi incertae sedis</taxon>
        <taxon>Chytridiomycota</taxon>
        <taxon>Chytridiomycota incertae sedis</taxon>
        <taxon>Chytridiomycetes</taxon>
        <taxon>Rhizophydiales</taxon>
        <taxon>Rhizophydiales incertae sedis</taxon>
        <taxon>Batrachochytrium</taxon>
    </lineage>
</organism>
<dbReference type="Proteomes" id="UP001648503">
    <property type="component" value="Unassembled WGS sequence"/>
</dbReference>
<accession>A0ABQ8FI71</accession>
<gene>
    <name evidence="2" type="ORF">BASA50_004483</name>
</gene>
<comment type="caution">
    <text evidence="2">The sequence shown here is derived from an EMBL/GenBank/DDBJ whole genome shotgun (WGS) entry which is preliminary data.</text>
</comment>
<keyword evidence="3" id="KW-1185">Reference proteome</keyword>
<protein>
    <submittedName>
        <fullName evidence="2">Uncharacterized protein</fullName>
    </submittedName>
</protein>
<feature type="region of interest" description="Disordered" evidence="1">
    <location>
        <begin position="1"/>
        <end position="44"/>
    </location>
</feature>
<evidence type="ECO:0000256" key="1">
    <source>
        <dbReference type="SAM" id="MobiDB-lite"/>
    </source>
</evidence>
<sequence length="97" mass="10398">MGKGNPAPSGAFTHRIRKDGSVCMRSTDSDRSVRATPKKVRKASPPLQDDLWVVVENLSQQVAAQWAELATLNNALALQQKATAIQQKATASLGESP</sequence>
<dbReference type="EMBL" id="JAFCIX010000145">
    <property type="protein sequence ID" value="KAH6597343.1"/>
    <property type="molecule type" value="Genomic_DNA"/>
</dbReference>
<name>A0ABQ8FI71_9FUNG</name>
<evidence type="ECO:0000313" key="3">
    <source>
        <dbReference type="Proteomes" id="UP001648503"/>
    </source>
</evidence>
<proteinExistence type="predicted"/>
<reference evidence="2 3" key="1">
    <citation type="submission" date="2021-02" db="EMBL/GenBank/DDBJ databases">
        <title>Variation within the Batrachochytrium salamandrivorans European outbreak.</title>
        <authorList>
            <person name="Kelly M."/>
            <person name="Pasmans F."/>
            <person name="Shea T.P."/>
            <person name="Munoz J.F."/>
            <person name="Carranza S."/>
            <person name="Cuomo C.A."/>
            <person name="Martel A."/>
        </authorList>
    </citation>
    <scope>NUCLEOTIDE SEQUENCE [LARGE SCALE GENOMIC DNA]</scope>
    <source>
        <strain evidence="2 3">AMFP18/2</strain>
    </source>
</reference>
<evidence type="ECO:0000313" key="2">
    <source>
        <dbReference type="EMBL" id="KAH6597343.1"/>
    </source>
</evidence>